<dbReference type="EMBL" id="JAHUTJ010056466">
    <property type="protein sequence ID" value="MED6285856.1"/>
    <property type="molecule type" value="Genomic_DNA"/>
</dbReference>
<accession>A0ABU7EGG5</accession>
<evidence type="ECO:0000256" key="1">
    <source>
        <dbReference type="SAM" id="Phobius"/>
    </source>
</evidence>
<gene>
    <name evidence="2" type="ORF">CHARACLAT_033490</name>
</gene>
<organism evidence="2 3">
    <name type="scientific">Characodon lateralis</name>
    <dbReference type="NCBI Taxonomy" id="208331"/>
    <lineage>
        <taxon>Eukaryota</taxon>
        <taxon>Metazoa</taxon>
        <taxon>Chordata</taxon>
        <taxon>Craniata</taxon>
        <taxon>Vertebrata</taxon>
        <taxon>Euteleostomi</taxon>
        <taxon>Actinopterygii</taxon>
        <taxon>Neopterygii</taxon>
        <taxon>Teleostei</taxon>
        <taxon>Neoteleostei</taxon>
        <taxon>Acanthomorphata</taxon>
        <taxon>Ovalentaria</taxon>
        <taxon>Atherinomorphae</taxon>
        <taxon>Cyprinodontiformes</taxon>
        <taxon>Goodeidae</taxon>
        <taxon>Characodon</taxon>
    </lineage>
</organism>
<sequence>MQVGHGPFAAFTVASCVVDFTSSQLGSVMRSSCKLLKSDQGLNSPSFYLLQILLINVFLRPSGVSAFVDCDAVFALLCVITGLHLFCSPISVLQVIVVPGLSLPPEVDQGCNIGGLTSTLHSPLGPSAD</sequence>
<keyword evidence="3" id="KW-1185">Reference proteome</keyword>
<protein>
    <submittedName>
        <fullName evidence="2">Uncharacterized protein</fullName>
    </submittedName>
</protein>
<proteinExistence type="predicted"/>
<evidence type="ECO:0000313" key="2">
    <source>
        <dbReference type="EMBL" id="MED6285856.1"/>
    </source>
</evidence>
<keyword evidence="1" id="KW-0812">Transmembrane</keyword>
<feature type="transmembrane region" description="Helical" evidence="1">
    <location>
        <begin position="46"/>
        <end position="67"/>
    </location>
</feature>
<evidence type="ECO:0000313" key="3">
    <source>
        <dbReference type="Proteomes" id="UP001352852"/>
    </source>
</evidence>
<name>A0ABU7EGG5_9TELE</name>
<keyword evidence="1" id="KW-1133">Transmembrane helix</keyword>
<dbReference type="Proteomes" id="UP001352852">
    <property type="component" value="Unassembled WGS sequence"/>
</dbReference>
<keyword evidence="1" id="KW-0472">Membrane</keyword>
<feature type="transmembrane region" description="Helical" evidence="1">
    <location>
        <begin position="74"/>
        <end position="97"/>
    </location>
</feature>
<comment type="caution">
    <text evidence="2">The sequence shown here is derived from an EMBL/GenBank/DDBJ whole genome shotgun (WGS) entry which is preliminary data.</text>
</comment>
<reference evidence="2 3" key="1">
    <citation type="submission" date="2021-06" db="EMBL/GenBank/DDBJ databases">
        <authorList>
            <person name="Palmer J.M."/>
        </authorList>
    </citation>
    <scope>NUCLEOTIDE SEQUENCE [LARGE SCALE GENOMIC DNA]</scope>
    <source>
        <strain evidence="2 3">CL_MEX2019</strain>
        <tissue evidence="2">Muscle</tissue>
    </source>
</reference>